<sequence length="87" mass="9691">EWPKFQQTVARATLDNMINALTMVLQNLKEVSTRGRPTIASQHNSTNSTRRDPSGFELVEHKDNTVLCVDSLGTIRVLAQVKGNVQN</sequence>
<gene>
    <name evidence="1" type="ORF">DHETER_LOCUS8343</name>
</gene>
<feature type="non-terminal residue" evidence="1">
    <location>
        <position position="1"/>
    </location>
</feature>
<organism evidence="1 2">
    <name type="scientific">Dentiscutata heterogama</name>
    <dbReference type="NCBI Taxonomy" id="1316150"/>
    <lineage>
        <taxon>Eukaryota</taxon>
        <taxon>Fungi</taxon>
        <taxon>Fungi incertae sedis</taxon>
        <taxon>Mucoromycota</taxon>
        <taxon>Glomeromycotina</taxon>
        <taxon>Glomeromycetes</taxon>
        <taxon>Diversisporales</taxon>
        <taxon>Gigasporaceae</taxon>
        <taxon>Dentiscutata</taxon>
    </lineage>
</organism>
<evidence type="ECO:0000313" key="2">
    <source>
        <dbReference type="Proteomes" id="UP000789702"/>
    </source>
</evidence>
<proteinExistence type="predicted"/>
<protein>
    <submittedName>
        <fullName evidence="1">16412_t:CDS:1</fullName>
    </submittedName>
</protein>
<comment type="caution">
    <text evidence="1">The sequence shown here is derived from an EMBL/GenBank/DDBJ whole genome shotgun (WGS) entry which is preliminary data.</text>
</comment>
<keyword evidence="2" id="KW-1185">Reference proteome</keyword>
<dbReference type="EMBL" id="CAJVPU010013089">
    <property type="protein sequence ID" value="CAG8629432.1"/>
    <property type="molecule type" value="Genomic_DNA"/>
</dbReference>
<dbReference type="Proteomes" id="UP000789702">
    <property type="component" value="Unassembled WGS sequence"/>
</dbReference>
<reference evidence="1" key="1">
    <citation type="submission" date="2021-06" db="EMBL/GenBank/DDBJ databases">
        <authorList>
            <person name="Kallberg Y."/>
            <person name="Tangrot J."/>
            <person name="Rosling A."/>
        </authorList>
    </citation>
    <scope>NUCLEOTIDE SEQUENCE</scope>
    <source>
        <strain evidence="1">IL203A</strain>
    </source>
</reference>
<accession>A0ACA9N2C5</accession>
<name>A0ACA9N2C5_9GLOM</name>
<evidence type="ECO:0000313" key="1">
    <source>
        <dbReference type="EMBL" id="CAG8629432.1"/>
    </source>
</evidence>